<dbReference type="Proteomes" id="UP000189114">
    <property type="component" value="Unassembled WGS sequence"/>
</dbReference>
<dbReference type="Pfam" id="PF00239">
    <property type="entry name" value="Resolvase"/>
    <property type="match status" value="1"/>
</dbReference>
<evidence type="ECO:0000256" key="2">
    <source>
        <dbReference type="ARBA" id="ARBA00023125"/>
    </source>
</evidence>
<dbReference type="PROSITE" id="PS51736">
    <property type="entry name" value="RECOMBINASES_3"/>
    <property type="match status" value="1"/>
</dbReference>
<dbReference type="InterPro" id="IPR036162">
    <property type="entry name" value="Resolvase-like_N_sf"/>
</dbReference>
<feature type="domain" description="Resolvase/invertase-type recombinase catalytic" evidence="6">
    <location>
        <begin position="2"/>
        <end position="159"/>
    </location>
</feature>
<evidence type="ECO:0000313" key="7">
    <source>
        <dbReference type="EMBL" id="OOF77121.1"/>
    </source>
</evidence>
<dbReference type="SMART" id="SM00857">
    <property type="entry name" value="Resolvase"/>
    <property type="match status" value="1"/>
</dbReference>
<dbReference type="InterPro" id="IPR006119">
    <property type="entry name" value="Resolv_N"/>
</dbReference>
<dbReference type="GO" id="GO:0003677">
    <property type="term" value="F:DNA binding"/>
    <property type="evidence" value="ECO:0007669"/>
    <property type="project" value="UniProtKB-KW"/>
</dbReference>
<keyword evidence="1" id="KW-0229">DNA integration</keyword>
<reference evidence="8" key="1">
    <citation type="submission" date="2016-10" db="EMBL/GenBank/DDBJ databases">
        <title>Rodentibacter gen. nov. and new species.</title>
        <authorList>
            <person name="Christensen H."/>
        </authorList>
    </citation>
    <scope>NUCLEOTIDE SEQUENCE [LARGE SCALE GENOMIC DNA]</scope>
    <source>
        <strain evidence="8">Ppn152</strain>
    </source>
</reference>
<evidence type="ECO:0000256" key="5">
    <source>
        <dbReference type="PROSITE-ProRule" id="PRU10137"/>
    </source>
</evidence>
<evidence type="ECO:0000259" key="6">
    <source>
        <dbReference type="PROSITE" id="PS51736"/>
    </source>
</evidence>
<dbReference type="PROSITE" id="PS00397">
    <property type="entry name" value="RECOMBINASES_1"/>
    <property type="match status" value="1"/>
</dbReference>
<name>A0A1V3KHI8_9PAST</name>
<accession>A0A1V3KHI8</accession>
<dbReference type="PANTHER" id="PTHR30461:SF2">
    <property type="entry name" value="SERINE RECOMBINASE PINE-RELATED"/>
    <property type="match status" value="1"/>
</dbReference>
<dbReference type="AlphaFoldDB" id="A0A1V3KHI8"/>
<feature type="active site" description="O-(5'-phospho-DNA)-serine intermediate" evidence="4 5">
    <location>
        <position position="10"/>
    </location>
</feature>
<dbReference type="InterPro" id="IPR006118">
    <property type="entry name" value="Recombinase_CS"/>
</dbReference>
<sequence length="211" mass="24193">MAKIGYARVSTLKQDLTEQLNLLRNFGCEKIFYGKYSGSIQNKEFEEFTDEDLNAFIKCKENEKKQLNNLLNYVREDDIVVVTKLDRLGRSLNQLLRILDILKSKKVGFIALSQGIDTTKRSDPMAMAMIHLLGLFAELERNFIVDRTQEGKRTKIAAGNLKSIGGRPKKLSQKDEEKLIKDIKKNCSINILANKYSVSRATISRYKKRVK</sequence>
<evidence type="ECO:0000313" key="8">
    <source>
        <dbReference type="Proteomes" id="UP000189114"/>
    </source>
</evidence>
<organism evidence="7 8">
    <name type="scientific">Rodentibacter caecimuris</name>
    <dbReference type="NCBI Taxonomy" id="1796644"/>
    <lineage>
        <taxon>Bacteria</taxon>
        <taxon>Pseudomonadati</taxon>
        <taxon>Pseudomonadota</taxon>
        <taxon>Gammaproteobacteria</taxon>
        <taxon>Pasteurellales</taxon>
        <taxon>Pasteurellaceae</taxon>
        <taxon>Rodentibacter</taxon>
    </lineage>
</organism>
<dbReference type="CDD" id="cd03768">
    <property type="entry name" value="SR_ResInv"/>
    <property type="match status" value="1"/>
</dbReference>
<dbReference type="Gene3D" id="3.40.50.1390">
    <property type="entry name" value="Resolvase, N-terminal catalytic domain"/>
    <property type="match status" value="1"/>
</dbReference>
<protein>
    <submittedName>
        <fullName evidence="7">Resolvase</fullName>
    </submittedName>
</protein>
<evidence type="ECO:0000256" key="3">
    <source>
        <dbReference type="ARBA" id="ARBA00023172"/>
    </source>
</evidence>
<dbReference type="GO" id="GO:0015074">
    <property type="term" value="P:DNA integration"/>
    <property type="evidence" value="ECO:0007669"/>
    <property type="project" value="UniProtKB-KW"/>
</dbReference>
<dbReference type="EMBL" id="MLAE01000051">
    <property type="protein sequence ID" value="OOF77121.1"/>
    <property type="molecule type" value="Genomic_DNA"/>
</dbReference>
<dbReference type="PANTHER" id="PTHR30461">
    <property type="entry name" value="DNA-INVERTASE FROM LAMBDOID PROPHAGE"/>
    <property type="match status" value="1"/>
</dbReference>
<comment type="caution">
    <text evidence="7">The sequence shown here is derived from an EMBL/GenBank/DDBJ whole genome shotgun (WGS) entry which is preliminary data.</text>
</comment>
<dbReference type="InterPro" id="IPR050639">
    <property type="entry name" value="SSR_resolvase"/>
</dbReference>
<gene>
    <name evidence="7" type="ORF">BKG96_08910</name>
</gene>
<dbReference type="RefSeq" id="WP_077587176.1">
    <property type="nucleotide sequence ID" value="NZ_MLAE01000051.1"/>
</dbReference>
<evidence type="ECO:0000256" key="1">
    <source>
        <dbReference type="ARBA" id="ARBA00022908"/>
    </source>
</evidence>
<evidence type="ECO:0000256" key="4">
    <source>
        <dbReference type="PIRSR" id="PIRSR606118-50"/>
    </source>
</evidence>
<keyword evidence="2" id="KW-0238">DNA-binding</keyword>
<dbReference type="SUPFAM" id="SSF53041">
    <property type="entry name" value="Resolvase-like"/>
    <property type="match status" value="1"/>
</dbReference>
<proteinExistence type="predicted"/>
<dbReference type="GO" id="GO:0000150">
    <property type="term" value="F:DNA strand exchange activity"/>
    <property type="evidence" value="ECO:0007669"/>
    <property type="project" value="InterPro"/>
</dbReference>
<keyword evidence="3" id="KW-0233">DNA recombination</keyword>